<evidence type="ECO:0000259" key="10">
    <source>
        <dbReference type="SMART" id="SM01390"/>
    </source>
</evidence>
<keyword evidence="2 7" id="KW-0699">rRNA-binding</keyword>
<comment type="caution">
    <text evidence="11">The sequence shown here is derived from an EMBL/GenBank/DDBJ whole genome shotgun (WGS) entry which is preliminary data.</text>
</comment>
<dbReference type="HAMAP" id="MF_01306_B">
    <property type="entry name" value="Ribosomal_uS4_B"/>
    <property type="match status" value="1"/>
</dbReference>
<feature type="domain" description="Small ribosomal subunit protein uS4 N-terminal" evidence="10">
    <location>
        <begin position="1"/>
        <end position="88"/>
    </location>
</feature>
<proteinExistence type="inferred from homology"/>
<keyword evidence="3 7" id="KW-0694">RNA-binding</keyword>
<dbReference type="FunFam" id="3.10.290.10:FF:000001">
    <property type="entry name" value="30S ribosomal protein S4"/>
    <property type="match status" value="1"/>
</dbReference>
<dbReference type="PANTHER" id="PTHR11831">
    <property type="entry name" value="30S 40S RIBOSOMAL PROTEIN"/>
    <property type="match status" value="1"/>
</dbReference>
<dbReference type="GO" id="GO:0003735">
    <property type="term" value="F:structural constituent of ribosome"/>
    <property type="evidence" value="ECO:0007669"/>
    <property type="project" value="InterPro"/>
</dbReference>
<dbReference type="InterPro" id="IPR002942">
    <property type="entry name" value="S4_RNA-bd"/>
</dbReference>
<dbReference type="GO" id="GO:0006412">
    <property type="term" value="P:translation"/>
    <property type="evidence" value="ECO:0007669"/>
    <property type="project" value="UniProtKB-UniRule"/>
</dbReference>
<name>A0A0G0WNT1_9BACT</name>
<gene>
    <name evidence="7" type="primary">rpsD</name>
    <name evidence="11" type="ORF">UU35_C0020G0006</name>
</gene>
<dbReference type="PROSITE" id="PS50889">
    <property type="entry name" value="S4"/>
    <property type="match status" value="1"/>
</dbReference>
<evidence type="ECO:0000259" key="9">
    <source>
        <dbReference type="SMART" id="SM00363"/>
    </source>
</evidence>
<feature type="domain" description="RNA-binding S4" evidence="9">
    <location>
        <begin position="89"/>
        <end position="152"/>
    </location>
</feature>
<evidence type="ECO:0000256" key="1">
    <source>
        <dbReference type="ARBA" id="ARBA00007465"/>
    </source>
</evidence>
<comment type="function">
    <text evidence="7">With S5 and S12 plays an important role in translational accuracy.</text>
</comment>
<protein>
    <recommendedName>
        <fullName evidence="6 7">Small ribosomal subunit protein uS4</fullName>
    </recommendedName>
</protein>
<dbReference type="GO" id="GO:0015935">
    <property type="term" value="C:small ribosomal subunit"/>
    <property type="evidence" value="ECO:0007669"/>
    <property type="project" value="InterPro"/>
</dbReference>
<dbReference type="Pfam" id="PF00163">
    <property type="entry name" value="Ribosomal_S4"/>
    <property type="match status" value="1"/>
</dbReference>
<keyword evidence="5 7" id="KW-0687">Ribonucleoprotein</keyword>
<dbReference type="PATRIC" id="fig|1618985.3.peg.1009"/>
<dbReference type="InterPro" id="IPR022801">
    <property type="entry name" value="Ribosomal_uS4"/>
</dbReference>
<evidence type="ECO:0000256" key="8">
    <source>
        <dbReference type="RuleBase" id="RU003699"/>
    </source>
</evidence>
<dbReference type="AlphaFoldDB" id="A0A0G0WNT1"/>
<dbReference type="NCBIfam" id="NF003717">
    <property type="entry name" value="PRK05327.1"/>
    <property type="match status" value="1"/>
</dbReference>
<evidence type="ECO:0000313" key="11">
    <source>
        <dbReference type="EMBL" id="KKR86085.1"/>
    </source>
</evidence>
<evidence type="ECO:0000256" key="3">
    <source>
        <dbReference type="ARBA" id="ARBA00022884"/>
    </source>
</evidence>
<evidence type="ECO:0000256" key="7">
    <source>
        <dbReference type="HAMAP-Rule" id="MF_01306"/>
    </source>
</evidence>
<dbReference type="SMART" id="SM00363">
    <property type="entry name" value="S4"/>
    <property type="match status" value="1"/>
</dbReference>
<comment type="subunit">
    <text evidence="7">Part of the 30S ribosomal subunit. Contacts protein S5. The interaction surface between S4 and S5 is involved in control of translational fidelity.</text>
</comment>
<dbReference type="GO" id="GO:0042274">
    <property type="term" value="P:ribosomal small subunit biogenesis"/>
    <property type="evidence" value="ECO:0007669"/>
    <property type="project" value="TreeGrafter"/>
</dbReference>
<dbReference type="CDD" id="cd00165">
    <property type="entry name" value="S4"/>
    <property type="match status" value="1"/>
</dbReference>
<evidence type="ECO:0000313" key="12">
    <source>
        <dbReference type="Proteomes" id="UP000034616"/>
    </source>
</evidence>
<dbReference type="PANTHER" id="PTHR11831:SF4">
    <property type="entry name" value="SMALL RIBOSOMAL SUBUNIT PROTEIN US4M"/>
    <property type="match status" value="1"/>
</dbReference>
<keyword evidence="4 7" id="KW-0689">Ribosomal protein</keyword>
<dbReference type="GO" id="GO:0019843">
    <property type="term" value="F:rRNA binding"/>
    <property type="evidence" value="ECO:0007669"/>
    <property type="project" value="UniProtKB-UniRule"/>
</dbReference>
<sequence>MTTCKMCRREGVSLCGKEKCAVKRRNYIPGVHGNTKKQPRLSSYGTQLREKQKAKRLYNIMERQFRRYFDMARAKKGNTANMLVQVLEQRLDNVIYRLGFGMTRRQARQMVNHGFFAVNGKKVDIPSFQVRIGDEISIQESKRERPMVKEVEQRLTKAQPAKWLHLDAQNLKGKVVSIPEGEDLQTVFDPTLIVELYSR</sequence>
<dbReference type="InterPro" id="IPR036986">
    <property type="entry name" value="S4_RNA-bd_sf"/>
</dbReference>
<dbReference type="Pfam" id="PF01479">
    <property type="entry name" value="S4"/>
    <property type="match status" value="1"/>
</dbReference>
<dbReference type="SUPFAM" id="SSF55174">
    <property type="entry name" value="Alpha-L RNA-binding motif"/>
    <property type="match status" value="1"/>
</dbReference>
<comment type="function">
    <text evidence="7">One of the primary rRNA binding proteins, it binds directly to 16S rRNA where it nucleates assembly of the body of the 30S subunit.</text>
</comment>
<dbReference type="InterPro" id="IPR005709">
    <property type="entry name" value="Ribosomal_uS4_bac-type"/>
</dbReference>
<dbReference type="Gene3D" id="3.10.290.10">
    <property type="entry name" value="RNA-binding S4 domain"/>
    <property type="match status" value="1"/>
</dbReference>
<dbReference type="Proteomes" id="UP000034616">
    <property type="component" value="Unassembled WGS sequence"/>
</dbReference>
<organism evidence="11 12">
    <name type="scientific">Candidatus Uhrbacteria bacterium GW2011_GWC2_41_11</name>
    <dbReference type="NCBI Taxonomy" id="1618985"/>
    <lineage>
        <taxon>Bacteria</taxon>
        <taxon>Candidatus Uhriibacteriota</taxon>
    </lineage>
</organism>
<dbReference type="Gene3D" id="1.10.1050.10">
    <property type="entry name" value="Ribosomal Protein S4 Delta 41, Chain A, domain 1"/>
    <property type="match status" value="1"/>
</dbReference>
<evidence type="ECO:0000256" key="6">
    <source>
        <dbReference type="ARBA" id="ARBA00035254"/>
    </source>
</evidence>
<evidence type="ECO:0000256" key="2">
    <source>
        <dbReference type="ARBA" id="ARBA00022730"/>
    </source>
</evidence>
<dbReference type="InterPro" id="IPR018079">
    <property type="entry name" value="Ribosomal_uS4_CS"/>
</dbReference>
<evidence type="ECO:0000256" key="4">
    <source>
        <dbReference type="ARBA" id="ARBA00022980"/>
    </source>
</evidence>
<dbReference type="NCBIfam" id="TIGR01017">
    <property type="entry name" value="rpsD_bact"/>
    <property type="match status" value="1"/>
</dbReference>
<evidence type="ECO:0000256" key="5">
    <source>
        <dbReference type="ARBA" id="ARBA00023274"/>
    </source>
</evidence>
<reference evidence="11 12" key="1">
    <citation type="journal article" date="2015" name="Nature">
        <title>rRNA introns, odd ribosomes, and small enigmatic genomes across a large radiation of phyla.</title>
        <authorList>
            <person name="Brown C.T."/>
            <person name="Hug L.A."/>
            <person name="Thomas B.C."/>
            <person name="Sharon I."/>
            <person name="Castelle C.J."/>
            <person name="Singh A."/>
            <person name="Wilkins M.J."/>
            <person name="Williams K.H."/>
            <person name="Banfield J.F."/>
        </authorList>
    </citation>
    <scope>NUCLEOTIDE SEQUENCE [LARGE SCALE GENOMIC DNA]</scope>
</reference>
<dbReference type="PROSITE" id="PS00632">
    <property type="entry name" value="RIBOSOMAL_S4"/>
    <property type="match status" value="1"/>
</dbReference>
<accession>A0A0G0WNT1</accession>
<dbReference type="InterPro" id="IPR001912">
    <property type="entry name" value="Ribosomal_uS4_N"/>
</dbReference>
<comment type="similarity">
    <text evidence="1 7 8">Belongs to the universal ribosomal protein uS4 family.</text>
</comment>
<dbReference type="SMART" id="SM01390">
    <property type="entry name" value="Ribosomal_S4"/>
    <property type="match status" value="1"/>
</dbReference>
<dbReference type="EMBL" id="LCAH01000020">
    <property type="protein sequence ID" value="KKR86085.1"/>
    <property type="molecule type" value="Genomic_DNA"/>
</dbReference>